<sequence length="58" mass="6845">MTTALWILAGLVYLTFVVIYLRREMVKLCHPHTLNHENKVPNHQPEPKTHLFLVHTSR</sequence>
<keyword evidence="1" id="KW-1133">Transmembrane helix</keyword>
<reference evidence="3" key="1">
    <citation type="submission" date="2012-06" db="EMBL/GenBank/DDBJ databases">
        <title>Complete sequence of Desulfitobacterium dehalogenans ATCC 51507.</title>
        <authorList>
            <person name="Lucas S."/>
            <person name="Han J."/>
            <person name="Lapidus A."/>
            <person name="Cheng J.-F."/>
            <person name="Goodwin L."/>
            <person name="Pitluck S."/>
            <person name="Peters L."/>
            <person name="Ovchinnikova G."/>
            <person name="Teshima H."/>
            <person name="Detter J.C."/>
            <person name="Han C."/>
            <person name="Tapia R."/>
            <person name="Land M."/>
            <person name="Hauser L."/>
            <person name="Kyrpides N."/>
            <person name="Ivanova N."/>
            <person name="Pagani I."/>
            <person name="Kruse T."/>
            <person name="de Vos W.M."/>
            <person name="Smidt H."/>
            <person name="Woyke T."/>
        </authorList>
    </citation>
    <scope>NUCLEOTIDE SEQUENCE [LARGE SCALE GENOMIC DNA]</scope>
    <source>
        <strain evidence="3">ATCC 51507 / DSM 9161 / JW/IU-DC1</strain>
    </source>
</reference>
<organism evidence="2 3">
    <name type="scientific">Desulfitobacterium dehalogenans (strain ATCC 51507 / DSM 9161 / JW/IU-DC1)</name>
    <dbReference type="NCBI Taxonomy" id="756499"/>
    <lineage>
        <taxon>Bacteria</taxon>
        <taxon>Bacillati</taxon>
        <taxon>Bacillota</taxon>
        <taxon>Clostridia</taxon>
        <taxon>Eubacteriales</taxon>
        <taxon>Desulfitobacteriaceae</taxon>
        <taxon>Desulfitobacterium</taxon>
    </lineage>
</organism>
<reference evidence="2 3" key="2">
    <citation type="journal article" date="2015" name="J. Bacteriol.">
        <title>Genomic, proteomic, and biochemical analysis of the organohalide respiratory pathway in Desulfitobacterium dehalogenans.</title>
        <authorList>
            <person name="Kruse T."/>
            <person name="van de Pas B.A."/>
            <person name="Atteia A."/>
            <person name="Krab K."/>
            <person name="Hagen W.R."/>
            <person name="Goodwin L."/>
            <person name="Chain P."/>
            <person name="Boeren S."/>
            <person name="Maphosa F."/>
            <person name="Schraa G."/>
            <person name="de Vos W.M."/>
            <person name="van der Oost J."/>
            <person name="Smidt H."/>
            <person name="Stams A.J."/>
        </authorList>
    </citation>
    <scope>NUCLEOTIDE SEQUENCE [LARGE SCALE GENOMIC DNA]</scope>
    <source>
        <strain evidence="3">ATCC 51507 / DSM 9161 / JW/IU-DC1</strain>
    </source>
</reference>
<dbReference type="HOGENOM" id="CLU_2971968_0_0_9"/>
<evidence type="ECO:0000313" key="3">
    <source>
        <dbReference type="Proteomes" id="UP000006053"/>
    </source>
</evidence>
<evidence type="ECO:0000313" key="2">
    <source>
        <dbReference type="EMBL" id="AFL98634.1"/>
    </source>
</evidence>
<dbReference type="Proteomes" id="UP000006053">
    <property type="component" value="Chromosome"/>
</dbReference>
<proteinExistence type="predicted"/>
<dbReference type="KEGG" id="ddh:Desde_0146"/>
<feature type="transmembrane region" description="Helical" evidence="1">
    <location>
        <begin position="6"/>
        <end position="22"/>
    </location>
</feature>
<gene>
    <name evidence="2" type="ordered locus">Desde_0146</name>
</gene>
<name>I4A3V0_DESDJ</name>
<accession>I4A3V0</accession>
<keyword evidence="1" id="KW-0812">Transmembrane</keyword>
<dbReference type="EMBL" id="CP003348">
    <property type="protein sequence ID" value="AFL98634.1"/>
    <property type="molecule type" value="Genomic_DNA"/>
</dbReference>
<evidence type="ECO:0000256" key="1">
    <source>
        <dbReference type="SAM" id="Phobius"/>
    </source>
</evidence>
<protein>
    <submittedName>
        <fullName evidence="2">Uncharacterized protein</fullName>
    </submittedName>
</protein>
<dbReference type="AlphaFoldDB" id="I4A3V0"/>
<keyword evidence="3" id="KW-1185">Reference proteome</keyword>
<keyword evidence="1" id="KW-0472">Membrane</keyword>